<feature type="domain" description="PWWP" evidence="4">
    <location>
        <begin position="345"/>
        <end position="468"/>
    </location>
</feature>
<feature type="region of interest" description="Disordered" evidence="2">
    <location>
        <begin position="41"/>
        <end position="148"/>
    </location>
</feature>
<dbReference type="STRING" id="623744.A0A553MSU3"/>
<gene>
    <name evidence="5" type="ORF">DNTS_028561</name>
</gene>
<dbReference type="Gene3D" id="2.30.30.140">
    <property type="match status" value="1"/>
</dbReference>
<dbReference type="PANTHER" id="PTHR31333:SF6">
    <property type="entry name" value="MUM1 LIKE 1"/>
    <property type="match status" value="1"/>
</dbReference>
<keyword evidence="6" id="KW-1185">Reference proteome</keyword>
<feature type="compositionally biased region" description="Polar residues" evidence="2">
    <location>
        <begin position="55"/>
        <end position="66"/>
    </location>
</feature>
<evidence type="ECO:0000313" key="6">
    <source>
        <dbReference type="Proteomes" id="UP000316079"/>
    </source>
</evidence>
<accession>A0A553MSU3</accession>
<evidence type="ECO:0000256" key="2">
    <source>
        <dbReference type="SAM" id="MobiDB-lite"/>
    </source>
</evidence>
<feature type="domain" description="MUM1-like PWWP" evidence="3">
    <location>
        <begin position="186"/>
        <end position="267"/>
    </location>
</feature>
<dbReference type="Proteomes" id="UP000316079">
    <property type="component" value="Unassembled WGS sequence"/>
</dbReference>
<organism evidence="5 6">
    <name type="scientific">Danionella cerebrum</name>
    <dbReference type="NCBI Taxonomy" id="2873325"/>
    <lineage>
        <taxon>Eukaryota</taxon>
        <taxon>Metazoa</taxon>
        <taxon>Chordata</taxon>
        <taxon>Craniata</taxon>
        <taxon>Vertebrata</taxon>
        <taxon>Euteleostomi</taxon>
        <taxon>Actinopterygii</taxon>
        <taxon>Neopterygii</taxon>
        <taxon>Teleostei</taxon>
        <taxon>Ostariophysi</taxon>
        <taxon>Cypriniformes</taxon>
        <taxon>Danionidae</taxon>
        <taxon>Danioninae</taxon>
        <taxon>Danionella</taxon>
    </lineage>
</organism>
<dbReference type="OrthoDB" id="10013064at2759"/>
<dbReference type="SUPFAM" id="SSF63748">
    <property type="entry name" value="Tudor/PWWP/MBT"/>
    <property type="match status" value="1"/>
</dbReference>
<comment type="caution">
    <text evidence="5">The sequence shown here is derived from an EMBL/GenBank/DDBJ whole genome shotgun (WGS) entry which is preliminary data.</text>
</comment>
<dbReference type="CDD" id="cd06080">
    <property type="entry name" value="PWWP_MUM1-like"/>
    <property type="match status" value="1"/>
</dbReference>
<reference evidence="5 6" key="1">
    <citation type="journal article" date="2019" name="Sci. Data">
        <title>Hybrid genome assembly and annotation of Danionella translucida.</title>
        <authorList>
            <person name="Kadobianskyi M."/>
            <person name="Schulze L."/>
            <person name="Schuelke M."/>
            <person name="Judkewitz B."/>
        </authorList>
    </citation>
    <scope>NUCLEOTIDE SEQUENCE [LARGE SCALE GENOMIC DNA]</scope>
    <source>
        <strain evidence="5 6">Bolton</strain>
    </source>
</reference>
<evidence type="ECO:0000313" key="5">
    <source>
        <dbReference type="EMBL" id="TRY56253.1"/>
    </source>
</evidence>
<feature type="compositionally biased region" description="Low complexity" evidence="2">
    <location>
        <begin position="136"/>
        <end position="145"/>
    </location>
</feature>
<dbReference type="InterPro" id="IPR035504">
    <property type="entry name" value="MUM1-like_PWWP"/>
</dbReference>
<evidence type="ECO:0008006" key="7">
    <source>
        <dbReference type="Google" id="ProtNLM"/>
    </source>
</evidence>
<evidence type="ECO:0000256" key="1">
    <source>
        <dbReference type="ARBA" id="ARBA00008188"/>
    </source>
</evidence>
<evidence type="ECO:0000259" key="3">
    <source>
        <dbReference type="Pfam" id="PF20884"/>
    </source>
</evidence>
<feature type="compositionally biased region" description="Low complexity" evidence="2">
    <location>
        <begin position="79"/>
        <end position="94"/>
    </location>
</feature>
<dbReference type="Gene3D" id="6.10.300.20">
    <property type="match status" value="1"/>
</dbReference>
<dbReference type="AlphaFoldDB" id="A0A553MSU3"/>
<dbReference type="PANTHER" id="PTHR31333">
    <property type="entry name" value="PWWP DOMAIN-CONTAINING DNA REPAIR FACTOR 3 FAMILY MEMBER"/>
    <property type="match status" value="1"/>
</dbReference>
<dbReference type="EMBL" id="SRMA01027291">
    <property type="protein sequence ID" value="TRY56253.1"/>
    <property type="molecule type" value="Genomic_DNA"/>
</dbReference>
<protein>
    <recommendedName>
        <fullName evidence="7">PWWP domain-containing protein</fullName>
    </recommendedName>
</protein>
<sequence>MAAAVLLESKCVSLHSDELQMNACIAAREAAEIQRTAAYSQKLTPKRSGIRSIPLLSSTPKYNRQPLSPEKSEDSVRHPNSSKTPPTGSTTSRPLRARIRSKQNVQESPSTSQPVKRRRKTTLVPVESPQEEPSEESQTPCETSSDLSIELSQREATLSLFLEEEEEDEEELPSFLWQEIKRPLSFTEGLCVWCKLRKYPYWPAVIKSVNQKSKKASIVFIDTFLNDQKRTIKGISVSLRNLKHFDCEEFSNLVELAKEKYGSSITWSLDLISDYQIRLGCGSFSGTFIDFYAADISLPVRKNLSEGKSLLTFPGQEILAELSDVQTEDVVEEKHHEVLSKKILPDRTKAARTHANKKLVDFIIKKKVERHLLGILSGRESSKWMQAFLKPFQRVACPVYLEDEEQVDQVFQYLDKLCKNSENSCADLLQGDRIRLILDVLLPERAEEKYRRGPCFSNRERQEFDMMIEEQMKLKQIPPPQS</sequence>
<dbReference type="Pfam" id="PF20886">
    <property type="entry name" value="PWP3A-B_C"/>
    <property type="match status" value="1"/>
</dbReference>
<name>A0A553MSU3_9TELE</name>
<dbReference type="InterPro" id="IPR040263">
    <property type="entry name" value="PWP3A_3B_4"/>
</dbReference>
<dbReference type="FunFam" id="2.30.30.140:FF:000063">
    <property type="entry name" value="PWWP domain-containing DNA repair factor 3A"/>
    <property type="match status" value="1"/>
</dbReference>
<comment type="similarity">
    <text evidence="1">Belongs to the PWWP3A family.</text>
</comment>
<dbReference type="Pfam" id="PF20884">
    <property type="entry name" value="MUM1-like_PWWP"/>
    <property type="match status" value="1"/>
</dbReference>
<feature type="compositionally biased region" description="Polar residues" evidence="2">
    <location>
        <begin position="102"/>
        <end position="114"/>
    </location>
</feature>
<evidence type="ECO:0000259" key="4">
    <source>
        <dbReference type="Pfam" id="PF20886"/>
    </source>
</evidence>
<dbReference type="InterPro" id="IPR048795">
    <property type="entry name" value="PWP3A_3B_4_C"/>
</dbReference>
<proteinExistence type="inferred from homology"/>